<keyword evidence="1" id="KW-0808">Transferase</keyword>
<name>A0ABQ3GXQ8_9NEIS</name>
<comment type="caution">
    <text evidence="1">The sequence shown here is derived from an EMBL/GenBank/DDBJ whole genome shotgun (WGS) entry which is preliminary data.</text>
</comment>
<dbReference type="GO" id="GO:0016301">
    <property type="term" value="F:kinase activity"/>
    <property type="evidence" value="ECO:0007669"/>
    <property type="project" value="UniProtKB-KW"/>
</dbReference>
<accession>A0ABQ3GXQ8</accession>
<dbReference type="Pfam" id="PF00480">
    <property type="entry name" value="ROK"/>
    <property type="match status" value="1"/>
</dbReference>
<keyword evidence="2" id="KW-1185">Reference proteome</keyword>
<dbReference type="InterPro" id="IPR043129">
    <property type="entry name" value="ATPase_NBD"/>
</dbReference>
<dbReference type="Gene3D" id="3.30.420.40">
    <property type="match status" value="2"/>
</dbReference>
<dbReference type="SUPFAM" id="SSF53067">
    <property type="entry name" value="Actin-like ATPase domain"/>
    <property type="match status" value="1"/>
</dbReference>
<reference evidence="2" key="1">
    <citation type="journal article" date="2019" name="Int. J. Syst. Evol. Microbiol.">
        <title>The Global Catalogue of Microorganisms (GCM) 10K type strain sequencing project: providing services to taxonomists for standard genome sequencing and annotation.</title>
        <authorList>
            <consortium name="The Broad Institute Genomics Platform"/>
            <consortium name="The Broad Institute Genome Sequencing Center for Infectious Disease"/>
            <person name="Wu L."/>
            <person name="Ma J."/>
        </authorList>
    </citation>
    <scope>NUCLEOTIDE SEQUENCE [LARGE SCALE GENOMIC DNA]</scope>
    <source>
        <strain evidence="2">KCTC 23701</strain>
    </source>
</reference>
<dbReference type="Proteomes" id="UP000604737">
    <property type="component" value="Unassembled WGS sequence"/>
</dbReference>
<evidence type="ECO:0000313" key="2">
    <source>
        <dbReference type="Proteomes" id="UP000604737"/>
    </source>
</evidence>
<gene>
    <name evidence="1" type="ORF">GCM10007350_12890</name>
</gene>
<keyword evidence="1" id="KW-0418">Kinase</keyword>
<dbReference type="InterPro" id="IPR000600">
    <property type="entry name" value="ROK"/>
</dbReference>
<dbReference type="EMBL" id="BMYO01000003">
    <property type="protein sequence ID" value="GHD60226.1"/>
    <property type="molecule type" value="Genomic_DNA"/>
</dbReference>
<dbReference type="PANTHER" id="PTHR18964">
    <property type="entry name" value="ROK (REPRESSOR, ORF, KINASE) FAMILY"/>
    <property type="match status" value="1"/>
</dbReference>
<protein>
    <submittedName>
        <fullName evidence="1">Sugar kinase</fullName>
    </submittedName>
</protein>
<evidence type="ECO:0000313" key="1">
    <source>
        <dbReference type="EMBL" id="GHD60226.1"/>
    </source>
</evidence>
<dbReference type="PANTHER" id="PTHR18964:SF165">
    <property type="entry name" value="BETA-GLUCOSIDE KINASE"/>
    <property type="match status" value="1"/>
</dbReference>
<dbReference type="CDD" id="cd24068">
    <property type="entry name" value="ASKHA_NBD_ROK_FnNanK-like"/>
    <property type="match status" value="1"/>
</dbReference>
<proteinExistence type="predicted"/>
<dbReference type="RefSeq" id="WP_189459360.1">
    <property type="nucleotide sequence ID" value="NZ_BMYO01000003.1"/>
</dbReference>
<sequence>MSQKLLSFDIGGTQIKYGIVSDSGEVLLAHSVPTQAQEGGAALLDRLVALARPVVAQNEVCGIAISSLGLVDAESGRILGAAEAVPDYVGMSPKRALETAFGLPVTIENDVNCVALAEGWQGSAKGIRHYIALAIGTGIGGGIVIDGKLYQGARSAAGEWGYMRIADRCWENHASMRGLVTEAIRVSGRSDWDGRSVFAARDAGDAQMGRVVEEWLDLLATGIVNLIYVLNPERVIVGGGISSRGERFLNELHAAISVRIEPGFRNMSDVVLASAGNNAGMIGAARNWFQSKRLF</sequence>
<organism evidence="1 2">
    <name type="scientific">Jeongeupia chitinilytica</name>
    <dbReference type="NCBI Taxonomy" id="1041641"/>
    <lineage>
        <taxon>Bacteria</taxon>
        <taxon>Pseudomonadati</taxon>
        <taxon>Pseudomonadota</taxon>
        <taxon>Betaproteobacteria</taxon>
        <taxon>Neisseriales</taxon>
        <taxon>Chitinibacteraceae</taxon>
        <taxon>Jeongeupia</taxon>
    </lineage>
</organism>